<organism evidence="2 3">
    <name type="scientific">Monoraphidium neglectum</name>
    <dbReference type="NCBI Taxonomy" id="145388"/>
    <lineage>
        <taxon>Eukaryota</taxon>
        <taxon>Viridiplantae</taxon>
        <taxon>Chlorophyta</taxon>
        <taxon>core chlorophytes</taxon>
        <taxon>Chlorophyceae</taxon>
        <taxon>CS clade</taxon>
        <taxon>Sphaeropleales</taxon>
        <taxon>Selenastraceae</taxon>
        <taxon>Monoraphidium</taxon>
    </lineage>
</organism>
<dbReference type="Proteomes" id="UP000054498">
    <property type="component" value="Unassembled WGS sequence"/>
</dbReference>
<keyword evidence="3" id="KW-1185">Reference proteome</keyword>
<dbReference type="AlphaFoldDB" id="A0A0D2JJ47"/>
<protein>
    <submittedName>
        <fullName evidence="2">Uncharacterized protein</fullName>
    </submittedName>
</protein>
<feature type="region of interest" description="Disordered" evidence="1">
    <location>
        <begin position="1"/>
        <end position="22"/>
    </location>
</feature>
<accession>A0A0D2JJ47</accession>
<evidence type="ECO:0000313" key="2">
    <source>
        <dbReference type="EMBL" id="KIY99332.1"/>
    </source>
</evidence>
<sequence length="90" mass="11026">MAYYHDKYRFEERPSSRERSGEWQPEWLPAYNWRGQRQYMIKAYDDYAREYEDIYVRSVCELRRKGYKGSGQKKWWADLLGCVTCTTVYG</sequence>
<dbReference type="KEGG" id="mng:MNEG_8627"/>
<evidence type="ECO:0000256" key="1">
    <source>
        <dbReference type="SAM" id="MobiDB-lite"/>
    </source>
</evidence>
<dbReference type="GeneID" id="25741503"/>
<reference evidence="2 3" key="1">
    <citation type="journal article" date="2013" name="BMC Genomics">
        <title>Reconstruction of the lipid metabolism for the microalga Monoraphidium neglectum from its genome sequence reveals characteristics suitable for biofuel production.</title>
        <authorList>
            <person name="Bogen C."/>
            <person name="Al-Dilaimi A."/>
            <person name="Albersmeier A."/>
            <person name="Wichmann J."/>
            <person name="Grundmann M."/>
            <person name="Rupp O."/>
            <person name="Lauersen K.J."/>
            <person name="Blifernez-Klassen O."/>
            <person name="Kalinowski J."/>
            <person name="Goesmann A."/>
            <person name="Mussgnug J.H."/>
            <person name="Kruse O."/>
        </authorList>
    </citation>
    <scope>NUCLEOTIDE SEQUENCE [LARGE SCALE GENOMIC DNA]</scope>
    <source>
        <strain evidence="2 3">SAG 48.87</strain>
    </source>
</reference>
<name>A0A0D2JJ47_9CHLO</name>
<gene>
    <name evidence="2" type="ORF">MNEG_8627</name>
</gene>
<proteinExistence type="predicted"/>
<dbReference type="RefSeq" id="XP_013898352.1">
    <property type="nucleotide sequence ID" value="XM_014042898.1"/>
</dbReference>
<evidence type="ECO:0000313" key="3">
    <source>
        <dbReference type="Proteomes" id="UP000054498"/>
    </source>
</evidence>
<dbReference type="EMBL" id="KK101878">
    <property type="protein sequence ID" value="KIY99332.1"/>
    <property type="molecule type" value="Genomic_DNA"/>
</dbReference>
<feature type="compositionally biased region" description="Basic and acidic residues" evidence="1">
    <location>
        <begin position="1"/>
        <end position="21"/>
    </location>
</feature>